<dbReference type="PANTHER" id="PTHR42806:SF1">
    <property type="entry name" value="GLYCINE DEHYDROGENASE (DECARBOXYLATING)"/>
    <property type="match status" value="1"/>
</dbReference>
<protein>
    <recommendedName>
        <fullName evidence="3">Probable glycine dehydrogenase (decarboxylating) subunit 1</fullName>
        <ecNumber evidence="3">1.4.4.2</ecNumber>
    </recommendedName>
    <alternativeName>
        <fullName evidence="3">Glycine cleavage system P-protein subunit 1</fullName>
    </alternativeName>
    <alternativeName>
        <fullName evidence="3">Glycine decarboxylase subunit 1</fullName>
    </alternativeName>
    <alternativeName>
        <fullName evidence="3">Glycine dehydrogenase (aminomethyl-transferring) subunit 1</fullName>
    </alternativeName>
</protein>
<comment type="similarity">
    <text evidence="3">Belongs to the GcvP family. N-terminal subunit subfamily.</text>
</comment>
<dbReference type="GO" id="GO:0009116">
    <property type="term" value="P:nucleoside metabolic process"/>
    <property type="evidence" value="ECO:0007669"/>
    <property type="project" value="InterPro"/>
</dbReference>
<evidence type="ECO:0000256" key="3">
    <source>
        <dbReference type="HAMAP-Rule" id="MF_00712"/>
    </source>
</evidence>
<dbReference type="InterPro" id="IPR049315">
    <property type="entry name" value="GDC-P_N"/>
</dbReference>
<organism evidence="5">
    <name type="scientific">uncultured marine crenarchaeote AD1000-23-H12</name>
    <dbReference type="NCBI Taxonomy" id="526638"/>
    <lineage>
        <taxon>Archaea</taxon>
        <taxon>Nitrososphaerota</taxon>
        <taxon>Nitrososphaeria</taxon>
        <taxon>Nitrosopumilales</taxon>
        <taxon>environmental samples</taxon>
    </lineage>
</organism>
<dbReference type="InterPro" id="IPR015424">
    <property type="entry name" value="PyrdxlP-dep_Trfase"/>
</dbReference>
<dbReference type="AlphaFoldDB" id="B3V6G8"/>
<dbReference type="PIRSF" id="PIRSF006815">
    <property type="entry name" value="GcvPA"/>
    <property type="match status" value="1"/>
</dbReference>
<dbReference type="GO" id="GO:0004375">
    <property type="term" value="F:glycine dehydrogenase (decarboxylating) activity"/>
    <property type="evidence" value="ECO:0007669"/>
    <property type="project" value="UniProtKB-EC"/>
</dbReference>
<gene>
    <name evidence="3" type="primary">gcvPA</name>
</gene>
<keyword evidence="1 3" id="KW-0560">Oxidoreductase</keyword>
<dbReference type="HAMAP" id="MF_00712">
    <property type="entry name" value="GcvPA"/>
    <property type="match status" value="1"/>
</dbReference>
<proteinExistence type="inferred from homology"/>
<feature type="domain" description="Glycine cleavage system P-protein N-terminal" evidence="4">
    <location>
        <begin position="26"/>
        <end position="403"/>
    </location>
</feature>
<accession>B3V6G8</accession>
<comment type="subunit">
    <text evidence="3">The glycine cleavage system is composed of four proteins: P, T, L and H. In this organism, the P 'protein' is a heterodimer of two subunits.</text>
</comment>
<dbReference type="EC" id="1.4.4.2" evidence="3"/>
<comment type="catalytic activity">
    <reaction evidence="2 3">
        <text>N(6)-[(R)-lipoyl]-L-lysyl-[glycine-cleavage complex H protein] + glycine + H(+) = N(6)-[(R)-S(8)-aminomethyldihydrolipoyl]-L-lysyl-[glycine-cleavage complex H protein] + CO2</text>
        <dbReference type="Rhea" id="RHEA:24304"/>
        <dbReference type="Rhea" id="RHEA-COMP:10494"/>
        <dbReference type="Rhea" id="RHEA-COMP:10495"/>
        <dbReference type="ChEBI" id="CHEBI:15378"/>
        <dbReference type="ChEBI" id="CHEBI:16526"/>
        <dbReference type="ChEBI" id="CHEBI:57305"/>
        <dbReference type="ChEBI" id="CHEBI:83099"/>
        <dbReference type="ChEBI" id="CHEBI:83143"/>
        <dbReference type="EC" id="1.4.4.2"/>
    </reaction>
</comment>
<dbReference type="InterPro" id="IPR023010">
    <property type="entry name" value="GcvPA"/>
</dbReference>
<reference evidence="5" key="1">
    <citation type="journal article" date="2008" name="ISME J.">
        <title>Hindsight in the relative abundance, metabolic potential and genome dynamics of uncultivated marine archaea from comparative metagenomic analyses of bathypelagic plankton of different oceanic regions.</title>
        <authorList>
            <person name="Martin-Cuadrado A.B."/>
            <person name="Rodriguez-Valera F."/>
            <person name="Moreira D."/>
            <person name="Alba J.C."/>
            <person name="Ivars-Martinez E."/>
            <person name="Henn M.R."/>
            <person name="Talla E."/>
            <person name="Lopez-Garcia P."/>
        </authorList>
    </citation>
    <scope>NUCLEOTIDE SEQUENCE</scope>
</reference>
<evidence type="ECO:0000313" key="5">
    <source>
        <dbReference type="EMBL" id="ACF09892.1"/>
    </source>
</evidence>
<dbReference type="PANTHER" id="PTHR42806">
    <property type="entry name" value="GLYCINE CLEAVAGE SYSTEM P-PROTEIN"/>
    <property type="match status" value="1"/>
</dbReference>
<dbReference type="InterPro" id="IPR015422">
    <property type="entry name" value="PyrdxlP-dep_Trfase_small"/>
</dbReference>
<evidence type="ECO:0000256" key="1">
    <source>
        <dbReference type="ARBA" id="ARBA00023002"/>
    </source>
</evidence>
<evidence type="ECO:0000256" key="2">
    <source>
        <dbReference type="ARBA" id="ARBA00049026"/>
    </source>
</evidence>
<dbReference type="NCBIfam" id="NF001696">
    <property type="entry name" value="PRK00451.1"/>
    <property type="match status" value="1"/>
</dbReference>
<dbReference type="InterPro" id="IPR020581">
    <property type="entry name" value="GDC_P"/>
</dbReference>
<dbReference type="Gene3D" id="3.40.640.10">
    <property type="entry name" value="Type I PLP-dependent aspartate aminotransferase-like (Major domain)"/>
    <property type="match status" value="1"/>
</dbReference>
<dbReference type="GO" id="GO:0019464">
    <property type="term" value="P:glycine decarboxylation via glycine cleavage system"/>
    <property type="evidence" value="ECO:0007669"/>
    <property type="project" value="UniProtKB-UniRule"/>
</dbReference>
<dbReference type="CDD" id="cd00613">
    <property type="entry name" value="GDC-P"/>
    <property type="match status" value="1"/>
</dbReference>
<evidence type="ECO:0000259" key="4">
    <source>
        <dbReference type="Pfam" id="PF02347"/>
    </source>
</evidence>
<name>B3V6G8_9ARCH</name>
<reference evidence="5" key="2">
    <citation type="submission" date="2008-05" db="EMBL/GenBank/DDBJ databases">
        <authorList>
            <person name="Martin-Cuadrado A.-B."/>
            <person name="Rodriguez-Valera F."/>
            <person name="Moreira D."/>
            <person name="Alba J.-C."/>
            <person name="Ivars-Martinez E."/>
            <person name="Henn M.R."/>
            <person name="Talla E."/>
            <person name="Lopez-Garcia P."/>
        </authorList>
    </citation>
    <scope>NUCLEOTIDE SEQUENCE</scope>
</reference>
<dbReference type="SUPFAM" id="SSF53383">
    <property type="entry name" value="PLP-dependent transferases"/>
    <property type="match status" value="1"/>
</dbReference>
<sequence length="469" mass="52018">MLNLDESLNLKHSHPFLPNLHPDISDEMLKSISASSTEDLFQDIPSSLRIDSLNIPKSRTENEVERYFDDILSMNKTFPLHRCFLGGGVWPHYVPSIVDTTLSRSEFYTSYTPYQPEASQGMLQALFEFQSLICDLTGLDVANSSLYDWPTAVGEAARMAVRVKKKSKIVAARSSGPERLDVLQTYCKAIDIEINIVDFDHETGQLDLDKLSDAIDKNTAGVYVEHPNFFGVLEENIEEISKITHENDALFISGFEPLSLGLLKPPSDYGADIAVGEGQPLGLHMNFGGPLLGLLATKLDDKILRQMPGRIIGETISQDGSKRGYTMILQTREQHIRRDAATSNICTNQALCALAATIYLSTLGENGLKQVAESIAMNSNFASKAISDIPKFKSPYFDSPFFQDFTIGFNSDKPIENLPQILSDKGILGGLPLQNYYPELKNAYLFCATEVHSISDIEFLVESLKEVSI</sequence>
<dbReference type="EMBL" id="EU686635">
    <property type="protein sequence ID" value="ACF09892.1"/>
    <property type="molecule type" value="Genomic_DNA"/>
</dbReference>
<comment type="function">
    <text evidence="3">The glycine cleavage system catalyzes the degradation of glycine. The P protein binds the alpha-amino group of glycine through its pyridoxal phosphate cofactor; CO(2) is released and the remaining methylamine moiety is then transferred to the lipoamide cofactor of the H protein.</text>
</comment>
<dbReference type="Pfam" id="PF02347">
    <property type="entry name" value="GDC-P"/>
    <property type="match status" value="1"/>
</dbReference>
<dbReference type="InterPro" id="IPR015421">
    <property type="entry name" value="PyrdxlP-dep_Trfase_major"/>
</dbReference>
<dbReference type="Gene3D" id="3.90.1150.10">
    <property type="entry name" value="Aspartate Aminotransferase, domain 1"/>
    <property type="match status" value="1"/>
</dbReference>